<feature type="region of interest" description="Disordered" evidence="1">
    <location>
        <begin position="1"/>
        <end position="21"/>
    </location>
</feature>
<dbReference type="Proteomes" id="UP000603227">
    <property type="component" value="Unassembled WGS sequence"/>
</dbReference>
<dbReference type="Pfam" id="PF12146">
    <property type="entry name" value="Hydrolase_4"/>
    <property type="match status" value="1"/>
</dbReference>
<organism evidence="3 4">
    <name type="scientific">Streptomyces capitiformicae</name>
    <dbReference type="NCBI Taxonomy" id="2014920"/>
    <lineage>
        <taxon>Bacteria</taxon>
        <taxon>Bacillati</taxon>
        <taxon>Actinomycetota</taxon>
        <taxon>Actinomycetes</taxon>
        <taxon>Kitasatosporales</taxon>
        <taxon>Streptomycetaceae</taxon>
        <taxon>Streptomyces</taxon>
    </lineage>
</organism>
<dbReference type="AlphaFoldDB" id="A0A918YXB5"/>
<evidence type="ECO:0000256" key="1">
    <source>
        <dbReference type="SAM" id="MobiDB-lite"/>
    </source>
</evidence>
<protein>
    <recommendedName>
        <fullName evidence="2">Serine aminopeptidase S33 domain-containing protein</fullName>
    </recommendedName>
</protein>
<proteinExistence type="predicted"/>
<reference evidence="3" key="2">
    <citation type="submission" date="2020-09" db="EMBL/GenBank/DDBJ databases">
        <authorList>
            <person name="Sun Q."/>
            <person name="Zhou Y."/>
        </authorList>
    </citation>
    <scope>NUCLEOTIDE SEQUENCE</scope>
    <source>
        <strain evidence="3">CGMCC 4.7403</strain>
    </source>
</reference>
<sequence>MVMYDARGHGESTRRPADMSREAAVRDAVTVIHELGLKEETTPLTFVGQSLGGHTAFLAAVAHPESLDSLILMEPGPGAPNPGLPAEIAAWLDRWDPGDRAAMFAAIAELAEAPYHSQWAATTCPTLVVRGANGTMPAADADTEAMPTARGPRPARRRHPPRRHRRRGPRRTSGPTRPTCRHNGRIPQLPLWEGQLNNTRM</sequence>
<evidence type="ECO:0000313" key="3">
    <source>
        <dbReference type="EMBL" id="GHE27983.1"/>
    </source>
</evidence>
<feature type="compositionally biased region" description="Basic residues" evidence="1">
    <location>
        <begin position="153"/>
        <end position="170"/>
    </location>
</feature>
<comment type="caution">
    <text evidence="3">The sequence shown here is derived from an EMBL/GenBank/DDBJ whole genome shotgun (WGS) entry which is preliminary data.</text>
</comment>
<dbReference type="PANTHER" id="PTHR43194:SF5">
    <property type="entry name" value="PIMELOYL-[ACYL-CARRIER PROTEIN] METHYL ESTER ESTERASE"/>
    <property type="match status" value="1"/>
</dbReference>
<feature type="domain" description="Serine aminopeptidase S33" evidence="2">
    <location>
        <begin position="2"/>
        <end position="82"/>
    </location>
</feature>
<reference evidence="3" key="1">
    <citation type="journal article" date="2014" name="Int. J. Syst. Evol. Microbiol.">
        <title>Complete genome sequence of Corynebacterium casei LMG S-19264T (=DSM 44701T), isolated from a smear-ripened cheese.</title>
        <authorList>
            <consortium name="US DOE Joint Genome Institute (JGI-PGF)"/>
            <person name="Walter F."/>
            <person name="Albersmeier A."/>
            <person name="Kalinowski J."/>
            <person name="Ruckert C."/>
        </authorList>
    </citation>
    <scope>NUCLEOTIDE SEQUENCE</scope>
    <source>
        <strain evidence="3">CGMCC 4.7403</strain>
    </source>
</reference>
<name>A0A918YXB5_9ACTN</name>
<dbReference type="InterPro" id="IPR022742">
    <property type="entry name" value="Hydrolase_4"/>
</dbReference>
<dbReference type="PANTHER" id="PTHR43194">
    <property type="entry name" value="HYDROLASE ALPHA/BETA FOLD FAMILY"/>
    <property type="match status" value="1"/>
</dbReference>
<dbReference type="InterPro" id="IPR029058">
    <property type="entry name" value="AB_hydrolase_fold"/>
</dbReference>
<evidence type="ECO:0000259" key="2">
    <source>
        <dbReference type="Pfam" id="PF12146"/>
    </source>
</evidence>
<gene>
    <name evidence="3" type="ORF">GCM10017771_43020</name>
</gene>
<keyword evidence="4" id="KW-1185">Reference proteome</keyword>
<dbReference type="Gene3D" id="3.40.50.1820">
    <property type="entry name" value="alpha/beta hydrolase"/>
    <property type="match status" value="2"/>
</dbReference>
<accession>A0A918YXB5</accession>
<dbReference type="InterPro" id="IPR050228">
    <property type="entry name" value="Carboxylesterase_BioH"/>
</dbReference>
<evidence type="ECO:0000313" key="4">
    <source>
        <dbReference type="Proteomes" id="UP000603227"/>
    </source>
</evidence>
<dbReference type="EMBL" id="BNAT01000014">
    <property type="protein sequence ID" value="GHE27983.1"/>
    <property type="molecule type" value="Genomic_DNA"/>
</dbReference>
<feature type="region of interest" description="Disordered" evidence="1">
    <location>
        <begin position="137"/>
        <end position="201"/>
    </location>
</feature>
<dbReference type="SUPFAM" id="SSF53474">
    <property type="entry name" value="alpha/beta-Hydrolases"/>
    <property type="match status" value="1"/>
</dbReference>